<dbReference type="SUPFAM" id="SSF88659">
    <property type="entry name" value="Sigma3 and sigma4 domains of RNA polymerase sigma factors"/>
    <property type="match status" value="1"/>
</dbReference>
<evidence type="ECO:0000256" key="4">
    <source>
        <dbReference type="ARBA" id="ARBA00023163"/>
    </source>
</evidence>
<dbReference type="InterPro" id="IPR039425">
    <property type="entry name" value="RNA_pol_sigma-70-like"/>
</dbReference>
<evidence type="ECO:0000256" key="1">
    <source>
        <dbReference type="ARBA" id="ARBA00010641"/>
    </source>
</evidence>
<protein>
    <submittedName>
        <fullName evidence="7">Sigma-70 family RNA polymerase sigma factor</fullName>
    </submittedName>
</protein>
<dbReference type="InterPro" id="IPR013325">
    <property type="entry name" value="RNA_pol_sigma_r2"/>
</dbReference>
<organism evidence="7 8">
    <name type="scientific">Chitinophaga qingshengii</name>
    <dbReference type="NCBI Taxonomy" id="1569794"/>
    <lineage>
        <taxon>Bacteria</taxon>
        <taxon>Pseudomonadati</taxon>
        <taxon>Bacteroidota</taxon>
        <taxon>Chitinophagia</taxon>
        <taxon>Chitinophagales</taxon>
        <taxon>Chitinophagaceae</taxon>
        <taxon>Chitinophaga</taxon>
    </lineage>
</organism>
<dbReference type="Gene3D" id="1.10.10.10">
    <property type="entry name" value="Winged helix-like DNA-binding domain superfamily/Winged helix DNA-binding domain"/>
    <property type="match status" value="1"/>
</dbReference>
<keyword evidence="8" id="KW-1185">Reference proteome</keyword>
<dbReference type="EMBL" id="JACVFC010000001">
    <property type="protein sequence ID" value="MBC9929836.1"/>
    <property type="molecule type" value="Genomic_DNA"/>
</dbReference>
<evidence type="ECO:0000259" key="5">
    <source>
        <dbReference type="Pfam" id="PF04542"/>
    </source>
</evidence>
<keyword evidence="4" id="KW-0804">Transcription</keyword>
<comment type="caution">
    <text evidence="7">The sequence shown here is derived from an EMBL/GenBank/DDBJ whole genome shotgun (WGS) entry which is preliminary data.</text>
</comment>
<comment type="similarity">
    <text evidence="1">Belongs to the sigma-70 factor family. ECF subfamily.</text>
</comment>
<feature type="domain" description="RNA polymerase sigma-70 region 2" evidence="5">
    <location>
        <begin position="26"/>
        <end position="91"/>
    </location>
</feature>
<dbReference type="SUPFAM" id="SSF88946">
    <property type="entry name" value="Sigma2 domain of RNA polymerase sigma factors"/>
    <property type="match status" value="1"/>
</dbReference>
<gene>
    <name evidence="7" type="ORF">ICL07_05570</name>
</gene>
<accession>A0ABR7TH55</accession>
<name>A0ABR7TH55_9BACT</name>
<keyword evidence="3" id="KW-0731">Sigma factor</keyword>
<dbReference type="InterPro" id="IPR013324">
    <property type="entry name" value="RNA_pol_sigma_r3/r4-like"/>
</dbReference>
<dbReference type="PANTHER" id="PTHR43133">
    <property type="entry name" value="RNA POLYMERASE ECF-TYPE SIGMA FACTO"/>
    <property type="match status" value="1"/>
</dbReference>
<evidence type="ECO:0000256" key="2">
    <source>
        <dbReference type="ARBA" id="ARBA00023015"/>
    </source>
</evidence>
<evidence type="ECO:0000313" key="7">
    <source>
        <dbReference type="EMBL" id="MBC9929836.1"/>
    </source>
</evidence>
<keyword evidence="2" id="KW-0805">Transcription regulation</keyword>
<dbReference type="InterPro" id="IPR014284">
    <property type="entry name" value="RNA_pol_sigma-70_dom"/>
</dbReference>
<proteinExistence type="inferred from homology"/>
<reference evidence="7 8" key="1">
    <citation type="submission" date="2020-09" db="EMBL/GenBank/DDBJ databases">
        <title>Genome sequences of type strains of Chitinophaga qingshengii and Chitinophaga varians.</title>
        <authorList>
            <person name="Kittiwongwattana C."/>
        </authorList>
    </citation>
    <scope>NUCLEOTIDE SEQUENCE [LARGE SCALE GENOMIC DNA]</scope>
    <source>
        <strain evidence="7 8">JCM 30026</strain>
    </source>
</reference>
<dbReference type="InterPro" id="IPR036388">
    <property type="entry name" value="WH-like_DNA-bd_sf"/>
</dbReference>
<dbReference type="InterPro" id="IPR013249">
    <property type="entry name" value="RNA_pol_sigma70_r4_t2"/>
</dbReference>
<feature type="domain" description="RNA polymerase sigma factor 70 region 4 type 2" evidence="6">
    <location>
        <begin position="123"/>
        <end position="168"/>
    </location>
</feature>
<dbReference type="NCBIfam" id="TIGR02937">
    <property type="entry name" value="sigma70-ECF"/>
    <property type="match status" value="1"/>
</dbReference>
<dbReference type="InterPro" id="IPR007627">
    <property type="entry name" value="RNA_pol_sigma70_r2"/>
</dbReference>
<dbReference type="RefSeq" id="WP_188086931.1">
    <property type="nucleotide sequence ID" value="NZ_JACVFC010000001.1"/>
</dbReference>
<evidence type="ECO:0000259" key="6">
    <source>
        <dbReference type="Pfam" id="PF08281"/>
    </source>
</evidence>
<sequence>MNTDVLKEQDYWTRFQNGDPVAYRHIYEKHWDKLFNYCYQVIPDADDCKDVMQDYFTQLWQHRAAFPVPDRTEAFLMTLLKYRVIDALRKKHIRHKHSLLFKALQDAEGTDAYAPVLFREELEKFHQYFSELPEKLRSVFRLHYIDALSVEEIATLSSKSSQTVRNQLNIASGRLRAQLKDSLTSLLL</sequence>
<evidence type="ECO:0000313" key="8">
    <source>
        <dbReference type="Proteomes" id="UP000659124"/>
    </source>
</evidence>
<dbReference type="Gene3D" id="1.10.1740.10">
    <property type="match status" value="1"/>
</dbReference>
<dbReference type="Pfam" id="PF08281">
    <property type="entry name" value="Sigma70_r4_2"/>
    <property type="match status" value="1"/>
</dbReference>
<dbReference type="Proteomes" id="UP000659124">
    <property type="component" value="Unassembled WGS sequence"/>
</dbReference>
<dbReference type="PANTHER" id="PTHR43133:SF46">
    <property type="entry name" value="RNA POLYMERASE SIGMA-70 FACTOR ECF SUBFAMILY"/>
    <property type="match status" value="1"/>
</dbReference>
<dbReference type="Pfam" id="PF04542">
    <property type="entry name" value="Sigma70_r2"/>
    <property type="match status" value="1"/>
</dbReference>
<evidence type="ECO:0000256" key="3">
    <source>
        <dbReference type="ARBA" id="ARBA00023082"/>
    </source>
</evidence>